<keyword evidence="5 8" id="KW-0812">Transmembrane</keyword>
<feature type="transmembrane region" description="Helical" evidence="8">
    <location>
        <begin position="327"/>
        <end position="354"/>
    </location>
</feature>
<comment type="similarity">
    <text evidence="8">Belongs to the binding-protein-dependent transport system permease family.</text>
</comment>
<evidence type="ECO:0000256" key="7">
    <source>
        <dbReference type="ARBA" id="ARBA00023136"/>
    </source>
</evidence>
<evidence type="ECO:0000259" key="9">
    <source>
        <dbReference type="PROSITE" id="PS50928"/>
    </source>
</evidence>
<dbReference type="InterPro" id="IPR000515">
    <property type="entry name" value="MetI-like"/>
</dbReference>
<feature type="domain" description="ABC transmembrane type-1" evidence="9">
    <location>
        <begin position="385"/>
        <end position="577"/>
    </location>
</feature>
<evidence type="ECO:0000256" key="4">
    <source>
        <dbReference type="ARBA" id="ARBA00022519"/>
    </source>
</evidence>
<keyword evidence="3" id="KW-1003">Cell membrane</keyword>
<organism evidence="10 11">
    <name type="scientific">Rhizobium etli bv. mimosae str. IE4771</name>
    <dbReference type="NCBI Taxonomy" id="1432050"/>
    <lineage>
        <taxon>Bacteria</taxon>
        <taxon>Pseudomonadati</taxon>
        <taxon>Pseudomonadota</taxon>
        <taxon>Alphaproteobacteria</taxon>
        <taxon>Hyphomicrobiales</taxon>
        <taxon>Rhizobiaceae</taxon>
        <taxon>Rhizobium/Agrobacterium group</taxon>
        <taxon>Rhizobium</taxon>
    </lineage>
</organism>
<dbReference type="GO" id="GO:0055085">
    <property type="term" value="P:transmembrane transport"/>
    <property type="evidence" value="ECO:0007669"/>
    <property type="project" value="InterPro"/>
</dbReference>
<keyword evidence="7 8" id="KW-0472">Membrane</keyword>
<evidence type="ECO:0000256" key="8">
    <source>
        <dbReference type="RuleBase" id="RU363032"/>
    </source>
</evidence>
<comment type="subcellular location">
    <subcellularLocation>
        <location evidence="1">Cell inner membrane</location>
        <topology evidence="1">Multi-pass membrane protein</topology>
    </subcellularLocation>
    <subcellularLocation>
        <location evidence="8">Cell membrane</location>
        <topology evidence="8">Multi-pass membrane protein</topology>
    </subcellularLocation>
</comment>
<evidence type="ECO:0000256" key="6">
    <source>
        <dbReference type="ARBA" id="ARBA00022989"/>
    </source>
</evidence>
<dbReference type="KEGG" id="rei:IE4771_CH00975"/>
<dbReference type="AlphaFoldDB" id="A0A060HTB8"/>
<dbReference type="Gene3D" id="1.10.3720.10">
    <property type="entry name" value="MetI-like"/>
    <property type="match status" value="2"/>
</dbReference>
<feature type="transmembrane region" description="Helical" evidence="8">
    <location>
        <begin position="385"/>
        <end position="409"/>
    </location>
</feature>
<dbReference type="OrthoDB" id="27542at2"/>
<keyword evidence="2 8" id="KW-0813">Transport</keyword>
<evidence type="ECO:0000256" key="5">
    <source>
        <dbReference type="ARBA" id="ARBA00022692"/>
    </source>
</evidence>
<protein>
    <submittedName>
        <fullName evidence="10">ABC transporter permease protein</fullName>
    </submittedName>
</protein>
<feature type="domain" description="ABC transmembrane type-1" evidence="9">
    <location>
        <begin position="89"/>
        <end position="296"/>
    </location>
</feature>
<dbReference type="PANTHER" id="PTHR43357:SF4">
    <property type="entry name" value="INNER MEMBRANE ABC TRANSPORTER PERMEASE PROTEIN YDCV"/>
    <property type="match status" value="1"/>
</dbReference>
<dbReference type="PANTHER" id="PTHR43357">
    <property type="entry name" value="INNER MEMBRANE ABC TRANSPORTER PERMEASE PROTEIN YDCV"/>
    <property type="match status" value="1"/>
</dbReference>
<dbReference type="Proteomes" id="UP000027180">
    <property type="component" value="Chromosome"/>
</dbReference>
<keyword evidence="4" id="KW-0997">Cell inner membrane</keyword>
<dbReference type="Pfam" id="PF00528">
    <property type="entry name" value="BPD_transp_1"/>
    <property type="match status" value="2"/>
</dbReference>
<feature type="transmembrane region" description="Helical" evidence="8">
    <location>
        <begin position="430"/>
        <end position="451"/>
    </location>
</feature>
<feature type="transmembrane region" description="Helical" evidence="8">
    <location>
        <begin position="167"/>
        <end position="191"/>
    </location>
</feature>
<accession>A0A060HTB8</accession>
<proteinExistence type="inferred from homology"/>
<dbReference type="HOGENOM" id="CLU_021838_2_2_5"/>
<feature type="transmembrane region" description="Helical" evidence="8">
    <location>
        <begin position="225"/>
        <end position="250"/>
    </location>
</feature>
<dbReference type="GO" id="GO:0005886">
    <property type="term" value="C:plasma membrane"/>
    <property type="evidence" value="ECO:0007669"/>
    <property type="project" value="UniProtKB-SubCell"/>
</dbReference>
<feature type="transmembrane region" description="Helical" evidence="8">
    <location>
        <begin position="275"/>
        <end position="295"/>
    </location>
</feature>
<feature type="transmembrane region" description="Helical" evidence="8">
    <location>
        <begin position="505"/>
        <end position="526"/>
    </location>
</feature>
<evidence type="ECO:0000256" key="1">
    <source>
        <dbReference type="ARBA" id="ARBA00004429"/>
    </source>
</evidence>
<dbReference type="RefSeq" id="WP_038687275.1">
    <property type="nucleotide sequence ID" value="NZ_CP006986.1"/>
</dbReference>
<feature type="transmembrane region" description="Helical" evidence="8">
    <location>
        <begin position="532"/>
        <end position="551"/>
    </location>
</feature>
<reference evidence="10 11" key="1">
    <citation type="submission" date="2013-12" db="EMBL/GenBank/DDBJ databases">
        <title>Complete genome sequence of Rhizobium etli bv. mimosae IE4771.</title>
        <authorList>
            <person name="Bustos P."/>
            <person name="Santamaria R.I."/>
            <person name="Lozano L."/>
            <person name="Ormeno-Orrillo E."/>
            <person name="Rogel M.A."/>
            <person name="Romero D."/>
            <person name="Cevallos M.A."/>
            <person name="Martinez-Romero E."/>
            <person name="Gonzalez V."/>
        </authorList>
    </citation>
    <scope>NUCLEOTIDE SEQUENCE [LARGE SCALE GENOMIC DNA]</scope>
    <source>
        <strain evidence="10 11">IE4771</strain>
    </source>
</reference>
<feature type="transmembrane region" description="Helical" evidence="8">
    <location>
        <begin position="127"/>
        <end position="147"/>
    </location>
</feature>
<feature type="transmembrane region" description="Helical" evidence="8">
    <location>
        <begin position="93"/>
        <end position="115"/>
    </location>
</feature>
<dbReference type="SUPFAM" id="SSF161098">
    <property type="entry name" value="MetI-like"/>
    <property type="match status" value="2"/>
</dbReference>
<name>A0A060HTB8_RHIET</name>
<keyword evidence="6 8" id="KW-1133">Transmembrane helix</keyword>
<sequence length="586" mass="62682">MSTHAQAPDIVGLSKAAAEKKYPAKMPRHGNAGLYRIIVIGLLAIAVLAPVGLIIYQSFLTAAFFSPRAKFGLDAYRYVFSDKNFYKALGTTAIFSFGMVAIAVPLGGLLAFLITRTDIKAKRLLEILVLVPMFISSIVLAFGYTVSVGPTGFVSLFVRDIIGVVPWNIYSLPGMILIAGLSHVPHVYLYVSSAMRNLPSDLEEAARTAGASVWQVSRDVTLPMVLPALIFAAALNILLGFETFGIPLVLGDPNGIMVLTTYIYKLTTLFGTPTYQLMAVVAVVLVLITLPLVWMQRKLLRNARKYAAMGGKGARVSTLKLGGSGQAIALSIIGLWLFVSVVLPIGGIAVRAFVDAWGEGVNLWDQLTLSNFSRMLEVPSLYNGIINTIILSVIGGGAAVAIYLAVGLAGHRNWGMSNTVLDYIVLLPRALPGLVVGLAFFWVFLFVPFLTPLRPTLVSLFVAYLVVGLSYGLRLLQGTLIQVAPELEESARTTGATIGRTWKDVVIPIVRPGLAGAWALIMIIFLREYATGVYLMGAGTEVIGSLMVSLLQTGAMNTIAALALISIVMTGAGLALALRLGAKIHD</sequence>
<dbReference type="EMBL" id="CP006986">
    <property type="protein sequence ID" value="AIC26128.1"/>
    <property type="molecule type" value="Genomic_DNA"/>
</dbReference>
<evidence type="ECO:0000256" key="2">
    <source>
        <dbReference type="ARBA" id="ARBA00022448"/>
    </source>
</evidence>
<dbReference type="InterPro" id="IPR035906">
    <property type="entry name" value="MetI-like_sf"/>
</dbReference>
<dbReference type="CDD" id="cd06261">
    <property type="entry name" value="TM_PBP2"/>
    <property type="match status" value="2"/>
</dbReference>
<feature type="transmembrane region" description="Helical" evidence="8">
    <location>
        <begin position="558"/>
        <end position="578"/>
    </location>
</feature>
<evidence type="ECO:0000313" key="11">
    <source>
        <dbReference type="Proteomes" id="UP000027180"/>
    </source>
</evidence>
<dbReference type="PROSITE" id="PS50928">
    <property type="entry name" value="ABC_TM1"/>
    <property type="match status" value="2"/>
</dbReference>
<evidence type="ECO:0000313" key="10">
    <source>
        <dbReference type="EMBL" id="AIC26128.1"/>
    </source>
</evidence>
<feature type="transmembrane region" description="Helical" evidence="8">
    <location>
        <begin position="34"/>
        <end position="56"/>
    </location>
</feature>
<feature type="transmembrane region" description="Helical" evidence="8">
    <location>
        <begin position="457"/>
        <end position="476"/>
    </location>
</feature>
<gene>
    <name evidence="10" type="ORF">IE4771_CH00975</name>
</gene>
<evidence type="ECO:0000256" key="3">
    <source>
        <dbReference type="ARBA" id="ARBA00022475"/>
    </source>
</evidence>